<organism evidence="2">
    <name type="scientific">Brassica napus</name>
    <name type="common">Rape</name>
    <dbReference type="NCBI Taxonomy" id="3708"/>
    <lineage>
        <taxon>Eukaryota</taxon>
        <taxon>Viridiplantae</taxon>
        <taxon>Streptophyta</taxon>
        <taxon>Embryophyta</taxon>
        <taxon>Tracheophyta</taxon>
        <taxon>Spermatophyta</taxon>
        <taxon>Magnoliopsida</taxon>
        <taxon>eudicotyledons</taxon>
        <taxon>Gunneridae</taxon>
        <taxon>Pentapetalae</taxon>
        <taxon>rosids</taxon>
        <taxon>malvids</taxon>
        <taxon>Brassicales</taxon>
        <taxon>Brassicaceae</taxon>
        <taxon>Brassiceae</taxon>
        <taxon>Brassica</taxon>
    </lineage>
</organism>
<gene>
    <name evidence="2" type="ORF">DARMORV10_C03P71260.1</name>
</gene>
<evidence type="ECO:0000313" key="2">
    <source>
        <dbReference type="EMBL" id="CAF1708909.1"/>
    </source>
</evidence>
<dbReference type="AlphaFoldDB" id="A0A816IFP3"/>
<feature type="region of interest" description="Disordered" evidence="1">
    <location>
        <begin position="43"/>
        <end position="104"/>
    </location>
</feature>
<dbReference type="EMBL" id="HG994367">
    <property type="protein sequence ID" value="CAF1708909.1"/>
    <property type="molecule type" value="Genomic_DNA"/>
</dbReference>
<protein>
    <submittedName>
        <fullName evidence="2">(rape) hypothetical protein</fullName>
    </submittedName>
</protein>
<proteinExistence type="predicted"/>
<evidence type="ECO:0000256" key="1">
    <source>
        <dbReference type="SAM" id="MobiDB-lite"/>
    </source>
</evidence>
<sequence length="287" mass="32511">MSDDWWDQLFKEFPSARKLKENPLANVDLLENVFGAVHVSGGEGWTAQQGEDSLDKQGDNNDGDAEDTDVDQVPPTQDISAPAESRTAGPSSSRAKANRKRSRAAQVGQAVVDCLSDKNKMIGNHPEFSCSQLTAMEALHSLSAIRHWSPLYKAAIDHLKQDPTNRQTFLFYKDDEDKVLYLEYATDYVMLVFLFVFCMNSSSILRLLIEDDELDLLFDENQYMCALLEEMGGATEADADRQLVRTNRGEGWRRVQRFMNGSEVQCYEILRMNQETFKSLCKVLSEK</sequence>
<reference evidence="2" key="1">
    <citation type="submission" date="2021-01" db="EMBL/GenBank/DDBJ databases">
        <authorList>
            <consortium name="Genoscope - CEA"/>
            <person name="William W."/>
        </authorList>
    </citation>
    <scope>NUCLEOTIDE SEQUENCE</scope>
</reference>
<name>A0A816IFP3_BRANA</name>
<feature type="compositionally biased region" description="Acidic residues" evidence="1">
    <location>
        <begin position="61"/>
        <end position="70"/>
    </location>
</feature>
<feature type="non-terminal residue" evidence="2">
    <location>
        <position position="287"/>
    </location>
</feature>
<dbReference type="Proteomes" id="UP001295469">
    <property type="component" value="Chromosome C03"/>
</dbReference>
<accession>A0A816IFP3</accession>